<feature type="region of interest" description="Disordered" evidence="2">
    <location>
        <begin position="94"/>
        <end position="130"/>
    </location>
</feature>
<sequence>MGDFPGWSSLIKEFKSPTSVASVVPDGARNYPPGAIQSAIQKRQKLSFTTPHSTQAQPPSGCITFNAAEHRLVATVLYGDALQARHCSSAVSTLQRRTKTTEPMEVVPRAKRAKACSDDAEGDGAATTPTAAAKQIAELRAELERRKIEHDNAVRDLSRRHEQVVRDLKGEKIAMEECHDQVVRELKGKCSDLKASHSGLKGSYSDALNWAYSETTVQRDHWLEKGHTDEYADAMGSLLNTFKHIIKDLRTGTVGESIEVRFDLQDDDGRSVTTDHDEVLMPYWRELANALIHWSEYHAGEEALHVIICCVETPNAVLDVLSLAMKRSKVRAFGIVSDGHSRPCKLDEFIVDMIHSNHEVTTVGFHSVVLSNEEWKTICDAIRARDVGKTSTMELSQFHECFVDGISDEALKDILTSNAVWVSLGGNGMSSREASIIAEFLNSNPPLARLSLKNNPFDNADAELLANALLSNTKLRCLEFEQNDVRNEGRLAFLSSIFDVSSLASCAASNHT</sequence>
<dbReference type="OrthoDB" id="188902at2759"/>
<dbReference type="AlphaFoldDB" id="K0R3K7"/>
<gene>
    <name evidence="3" type="ORF">THAOC_35323</name>
</gene>
<dbReference type="SUPFAM" id="SSF52047">
    <property type="entry name" value="RNI-like"/>
    <property type="match status" value="1"/>
</dbReference>
<feature type="non-terminal residue" evidence="3">
    <location>
        <position position="512"/>
    </location>
</feature>
<protein>
    <submittedName>
        <fullName evidence="3">Uncharacterized protein</fullName>
    </submittedName>
</protein>
<dbReference type="Proteomes" id="UP000266841">
    <property type="component" value="Unassembled WGS sequence"/>
</dbReference>
<dbReference type="InterPro" id="IPR032675">
    <property type="entry name" value="LRR_dom_sf"/>
</dbReference>
<name>K0R3K7_THAOC</name>
<evidence type="ECO:0000256" key="1">
    <source>
        <dbReference type="ARBA" id="ARBA00022737"/>
    </source>
</evidence>
<dbReference type="PANTHER" id="PTHR24111:SF0">
    <property type="entry name" value="LEUCINE-RICH REPEAT-CONTAINING PROTEIN"/>
    <property type="match status" value="1"/>
</dbReference>
<accession>K0R3K7</accession>
<keyword evidence="1" id="KW-0677">Repeat</keyword>
<dbReference type="InterPro" id="IPR052201">
    <property type="entry name" value="LRR-containing_regulator"/>
</dbReference>
<dbReference type="Gene3D" id="3.80.10.10">
    <property type="entry name" value="Ribonuclease Inhibitor"/>
    <property type="match status" value="1"/>
</dbReference>
<reference evidence="3 4" key="1">
    <citation type="journal article" date="2012" name="Genome Biol.">
        <title>Genome and low-iron response of an oceanic diatom adapted to chronic iron limitation.</title>
        <authorList>
            <person name="Lommer M."/>
            <person name="Specht M."/>
            <person name="Roy A.S."/>
            <person name="Kraemer L."/>
            <person name="Andreson R."/>
            <person name="Gutowska M.A."/>
            <person name="Wolf J."/>
            <person name="Bergner S.V."/>
            <person name="Schilhabel M.B."/>
            <person name="Klostermeier U.C."/>
            <person name="Beiko R.G."/>
            <person name="Rosenstiel P."/>
            <person name="Hippler M."/>
            <person name="Laroche J."/>
        </authorList>
    </citation>
    <scope>NUCLEOTIDE SEQUENCE [LARGE SCALE GENOMIC DNA]</scope>
    <source>
        <strain evidence="3 4">CCMP1005</strain>
    </source>
</reference>
<comment type="caution">
    <text evidence="3">The sequence shown here is derived from an EMBL/GenBank/DDBJ whole genome shotgun (WGS) entry which is preliminary data.</text>
</comment>
<organism evidence="3 4">
    <name type="scientific">Thalassiosira oceanica</name>
    <name type="common">Marine diatom</name>
    <dbReference type="NCBI Taxonomy" id="159749"/>
    <lineage>
        <taxon>Eukaryota</taxon>
        <taxon>Sar</taxon>
        <taxon>Stramenopiles</taxon>
        <taxon>Ochrophyta</taxon>
        <taxon>Bacillariophyta</taxon>
        <taxon>Coscinodiscophyceae</taxon>
        <taxon>Thalassiosirophycidae</taxon>
        <taxon>Thalassiosirales</taxon>
        <taxon>Thalassiosiraceae</taxon>
        <taxon>Thalassiosira</taxon>
    </lineage>
</organism>
<evidence type="ECO:0000313" key="4">
    <source>
        <dbReference type="Proteomes" id="UP000266841"/>
    </source>
</evidence>
<dbReference type="PANTHER" id="PTHR24111">
    <property type="entry name" value="LEUCINE-RICH REPEAT-CONTAINING PROTEIN 34"/>
    <property type="match status" value="1"/>
</dbReference>
<evidence type="ECO:0000256" key="2">
    <source>
        <dbReference type="SAM" id="MobiDB-lite"/>
    </source>
</evidence>
<keyword evidence="4" id="KW-1185">Reference proteome</keyword>
<proteinExistence type="predicted"/>
<dbReference type="EMBL" id="AGNL01048055">
    <property type="protein sequence ID" value="EJK46034.1"/>
    <property type="molecule type" value="Genomic_DNA"/>
</dbReference>
<evidence type="ECO:0000313" key="3">
    <source>
        <dbReference type="EMBL" id="EJK46034.1"/>
    </source>
</evidence>